<name>A0A086AHY2_FLAHY</name>
<gene>
    <name evidence="1" type="ORF">IW20_11055</name>
</gene>
<comment type="caution">
    <text evidence="1">The sequence shown here is derived from an EMBL/GenBank/DDBJ whole genome shotgun (WGS) entry which is preliminary data.</text>
</comment>
<protein>
    <submittedName>
        <fullName evidence="1">Uncharacterized protein</fullName>
    </submittedName>
</protein>
<dbReference type="AlphaFoldDB" id="A0A086AHY2"/>
<dbReference type="Proteomes" id="UP000028712">
    <property type="component" value="Unassembled WGS sequence"/>
</dbReference>
<accession>A0A086AHY2</accession>
<organism evidence="1 2">
    <name type="scientific">Flavobacterium hydatis</name>
    <name type="common">Cytophaga aquatilis</name>
    <dbReference type="NCBI Taxonomy" id="991"/>
    <lineage>
        <taxon>Bacteria</taxon>
        <taxon>Pseudomonadati</taxon>
        <taxon>Bacteroidota</taxon>
        <taxon>Flavobacteriia</taxon>
        <taxon>Flavobacteriales</taxon>
        <taxon>Flavobacteriaceae</taxon>
        <taxon>Flavobacterium</taxon>
    </lineage>
</organism>
<sequence>MRRPFLRQGDKIARNKKYLHTSLHTKQPQTFVRLSGVEAPQVTRQSRNNLFSKDFFRSYFLLSFQIFFIEKNNKKGFSLLSGLEMELWGYTILVGRERIFMLSGSIN</sequence>
<evidence type="ECO:0000313" key="1">
    <source>
        <dbReference type="EMBL" id="KFF16296.1"/>
    </source>
</evidence>
<dbReference type="EMBL" id="JPRM01000015">
    <property type="protein sequence ID" value="KFF16296.1"/>
    <property type="molecule type" value="Genomic_DNA"/>
</dbReference>
<proteinExistence type="predicted"/>
<dbReference type="STRING" id="991.IW20_11055"/>
<evidence type="ECO:0000313" key="2">
    <source>
        <dbReference type="Proteomes" id="UP000028712"/>
    </source>
</evidence>
<reference evidence="1 2" key="1">
    <citation type="submission" date="2014-07" db="EMBL/GenBank/DDBJ databases">
        <title>Genome of Flavobacterium hydatis DSM 2063.</title>
        <authorList>
            <person name="Pipes S.E."/>
            <person name="Stropko S.J."/>
            <person name="Newman J.D."/>
        </authorList>
    </citation>
    <scope>NUCLEOTIDE SEQUENCE [LARGE SCALE GENOMIC DNA]</scope>
    <source>
        <strain evidence="1 2">DSM 2063</strain>
    </source>
</reference>